<dbReference type="RefSeq" id="WP_209489882.1">
    <property type="nucleotide sequence ID" value="NZ_JAGGLC010000001.1"/>
</dbReference>
<keyword evidence="2" id="KW-1185">Reference proteome</keyword>
<name>A0A8T4GRX0_9EURY</name>
<reference evidence="1" key="1">
    <citation type="submission" date="2021-03" db="EMBL/GenBank/DDBJ databases">
        <title>Genomic Encyclopedia of Type Strains, Phase IV (KMG-IV): sequencing the most valuable type-strain genomes for metagenomic binning, comparative biology and taxonomic classification.</title>
        <authorList>
            <person name="Goeker M."/>
        </authorList>
    </citation>
    <scope>NUCLEOTIDE SEQUENCE</scope>
    <source>
        <strain evidence="1">DSM 26232</strain>
    </source>
</reference>
<dbReference type="AlphaFoldDB" id="A0A8T4GRX0"/>
<evidence type="ECO:0000313" key="1">
    <source>
        <dbReference type="EMBL" id="MBP1985891.1"/>
    </source>
</evidence>
<dbReference type="EMBL" id="JAGGLC010000001">
    <property type="protein sequence ID" value="MBP1985891.1"/>
    <property type="molecule type" value="Genomic_DNA"/>
</dbReference>
<sequence length="85" mass="10092">MTTDLAEWEFRTDEPDWVNLPSGVSRHVGVVQDDGGEKVYYKALMEMDRGTHRWWVWEREGGRMQYGPEFPPEISEMLLAYLREQ</sequence>
<accession>A0A8T4GRX0</accession>
<comment type="caution">
    <text evidence="1">The sequence shown here is derived from an EMBL/GenBank/DDBJ whole genome shotgun (WGS) entry which is preliminary data.</text>
</comment>
<evidence type="ECO:0000313" key="2">
    <source>
        <dbReference type="Proteomes" id="UP000823736"/>
    </source>
</evidence>
<proteinExistence type="predicted"/>
<gene>
    <name evidence="1" type="ORF">J2753_000364</name>
</gene>
<protein>
    <submittedName>
        <fullName evidence="1">Uncharacterized protein</fullName>
    </submittedName>
</protein>
<dbReference type="Proteomes" id="UP000823736">
    <property type="component" value="Unassembled WGS sequence"/>
</dbReference>
<organism evidence="1 2">
    <name type="scientific">Halolamina salifodinae</name>
    <dbReference type="NCBI Taxonomy" id="1202767"/>
    <lineage>
        <taxon>Archaea</taxon>
        <taxon>Methanobacteriati</taxon>
        <taxon>Methanobacteriota</taxon>
        <taxon>Stenosarchaea group</taxon>
        <taxon>Halobacteria</taxon>
        <taxon>Halobacteriales</taxon>
        <taxon>Haloferacaceae</taxon>
    </lineage>
</organism>